<evidence type="ECO:0000259" key="8">
    <source>
        <dbReference type="Pfam" id="PF00156"/>
    </source>
</evidence>
<dbReference type="STRING" id="1285242.A6A04_12875"/>
<evidence type="ECO:0000256" key="7">
    <source>
        <dbReference type="ARBA" id="ARBA00023136"/>
    </source>
</evidence>
<dbReference type="GO" id="GO:0032263">
    <property type="term" value="P:GMP salvage"/>
    <property type="evidence" value="ECO:0007669"/>
    <property type="project" value="TreeGrafter"/>
</dbReference>
<dbReference type="EMBL" id="LWQT01000037">
    <property type="protein sequence ID" value="OAN54127.1"/>
    <property type="molecule type" value="Genomic_DNA"/>
</dbReference>
<evidence type="ECO:0000256" key="1">
    <source>
        <dbReference type="ARBA" id="ARBA00022475"/>
    </source>
</evidence>
<dbReference type="PANTHER" id="PTHR39563">
    <property type="entry name" value="XANTHINE PHOSPHORIBOSYLTRANSFERASE"/>
    <property type="match status" value="1"/>
</dbReference>
<dbReference type="GO" id="GO:0005829">
    <property type="term" value="C:cytosol"/>
    <property type="evidence" value="ECO:0007669"/>
    <property type="project" value="TreeGrafter"/>
</dbReference>
<feature type="domain" description="Phosphoribosyltransferase" evidence="8">
    <location>
        <begin position="15"/>
        <end position="147"/>
    </location>
</feature>
<dbReference type="AlphaFoldDB" id="A0A178MV86"/>
<dbReference type="Gene3D" id="3.40.50.2020">
    <property type="match status" value="1"/>
</dbReference>
<reference evidence="9 10" key="1">
    <citation type="submission" date="2016-04" db="EMBL/GenBank/DDBJ databases">
        <title>Draft genome sequence of freshwater magnetotactic bacteria Magnetospirillum marisnigri SP-1 and Magnetospirillum moscoviense BB-1.</title>
        <authorList>
            <person name="Koziaeva V."/>
            <person name="Dziuba M.V."/>
            <person name="Ivanov T.M."/>
            <person name="Kuznetsov B."/>
            <person name="Grouzdev D.S."/>
        </authorList>
    </citation>
    <scope>NUCLEOTIDE SEQUENCE [LARGE SCALE GENOMIC DNA]</scope>
    <source>
        <strain evidence="9 10">SP-1</strain>
    </source>
</reference>
<evidence type="ECO:0000256" key="6">
    <source>
        <dbReference type="ARBA" id="ARBA00022842"/>
    </source>
</evidence>
<dbReference type="OrthoDB" id="9789690at2"/>
<keyword evidence="3 9" id="KW-0808">Transferase</keyword>
<accession>A0A178MV86</accession>
<dbReference type="InterPro" id="IPR000836">
    <property type="entry name" value="PRTase_dom"/>
</dbReference>
<organism evidence="9 10">
    <name type="scientific">Paramagnetospirillum marisnigri</name>
    <dbReference type="NCBI Taxonomy" id="1285242"/>
    <lineage>
        <taxon>Bacteria</taxon>
        <taxon>Pseudomonadati</taxon>
        <taxon>Pseudomonadota</taxon>
        <taxon>Alphaproteobacteria</taxon>
        <taxon>Rhodospirillales</taxon>
        <taxon>Magnetospirillaceae</taxon>
        <taxon>Paramagnetospirillum</taxon>
    </lineage>
</organism>
<dbReference type="RefSeq" id="WP_068489746.1">
    <property type="nucleotide sequence ID" value="NZ_LWQT01000037.1"/>
</dbReference>
<evidence type="ECO:0000256" key="2">
    <source>
        <dbReference type="ARBA" id="ARBA00022676"/>
    </source>
</evidence>
<dbReference type="Proteomes" id="UP000078428">
    <property type="component" value="Unassembled WGS sequence"/>
</dbReference>
<gene>
    <name evidence="9" type="ORF">A6A04_12875</name>
</gene>
<comment type="caution">
    <text evidence="9">The sequence shown here is derived from an EMBL/GenBank/DDBJ whole genome shotgun (WGS) entry which is preliminary data.</text>
</comment>
<name>A0A178MV86_9PROT</name>
<dbReference type="GO" id="GO:0032265">
    <property type="term" value="P:XMP salvage"/>
    <property type="evidence" value="ECO:0007669"/>
    <property type="project" value="TreeGrafter"/>
</dbReference>
<sequence>MDLDPSFTTTLALGWDEIHADARELARRLKDRGPFLGIVAVARGGLVPAAILARELHLRHVDTICIASYGDGNRHQMSVLKRIEGSGAGMLVVDDLVDTGDTARMVRAMLPAAHYATLYAKPAGRPLVDTFVKDMPQDLWLVFPWDAPEMV</sequence>
<keyword evidence="10" id="KW-1185">Reference proteome</keyword>
<proteinExistence type="predicted"/>
<dbReference type="InterPro" id="IPR029057">
    <property type="entry name" value="PRTase-like"/>
</dbReference>
<keyword evidence="6" id="KW-0460">Magnesium</keyword>
<dbReference type="CDD" id="cd06223">
    <property type="entry name" value="PRTases_typeI"/>
    <property type="match status" value="1"/>
</dbReference>
<dbReference type="GO" id="GO:0006166">
    <property type="term" value="P:purine ribonucleoside salvage"/>
    <property type="evidence" value="ECO:0007669"/>
    <property type="project" value="UniProtKB-KW"/>
</dbReference>
<dbReference type="GO" id="GO:0000310">
    <property type="term" value="F:xanthine phosphoribosyltransferase activity"/>
    <property type="evidence" value="ECO:0007669"/>
    <property type="project" value="InterPro"/>
</dbReference>
<keyword evidence="4" id="KW-0479">Metal-binding</keyword>
<protein>
    <submittedName>
        <fullName evidence="9">Xanthine phosphoribosyltransferase</fullName>
    </submittedName>
</protein>
<evidence type="ECO:0000256" key="4">
    <source>
        <dbReference type="ARBA" id="ARBA00022723"/>
    </source>
</evidence>
<evidence type="ECO:0000256" key="5">
    <source>
        <dbReference type="ARBA" id="ARBA00022726"/>
    </source>
</evidence>
<dbReference type="GO" id="GO:0046872">
    <property type="term" value="F:metal ion binding"/>
    <property type="evidence" value="ECO:0007669"/>
    <property type="project" value="UniProtKB-KW"/>
</dbReference>
<keyword evidence="7" id="KW-0472">Membrane</keyword>
<evidence type="ECO:0000256" key="3">
    <source>
        <dbReference type="ARBA" id="ARBA00022679"/>
    </source>
</evidence>
<keyword evidence="2 9" id="KW-0328">Glycosyltransferase</keyword>
<dbReference type="InterPro" id="IPR023747">
    <property type="entry name" value="Xanthine_Guanine_PRibTrfase"/>
</dbReference>
<dbReference type="Pfam" id="PF00156">
    <property type="entry name" value="Pribosyltran"/>
    <property type="match status" value="1"/>
</dbReference>
<dbReference type="SUPFAM" id="SSF53271">
    <property type="entry name" value="PRTase-like"/>
    <property type="match status" value="1"/>
</dbReference>
<dbReference type="GO" id="GO:0032264">
    <property type="term" value="P:IMP salvage"/>
    <property type="evidence" value="ECO:0007669"/>
    <property type="project" value="TreeGrafter"/>
</dbReference>
<evidence type="ECO:0000313" key="10">
    <source>
        <dbReference type="Proteomes" id="UP000078428"/>
    </source>
</evidence>
<dbReference type="GO" id="GO:0004422">
    <property type="term" value="F:hypoxanthine phosphoribosyltransferase activity"/>
    <property type="evidence" value="ECO:0007669"/>
    <property type="project" value="TreeGrafter"/>
</dbReference>
<keyword evidence="5" id="KW-0660">Purine salvage</keyword>
<dbReference type="PANTHER" id="PTHR39563:SF1">
    <property type="entry name" value="XANTHINE-GUANINE PHOSPHORIBOSYLTRANSFERASE"/>
    <property type="match status" value="1"/>
</dbReference>
<keyword evidence="1" id="KW-1003">Cell membrane</keyword>
<dbReference type="NCBIfam" id="NF006613">
    <property type="entry name" value="PRK09177.1"/>
    <property type="match status" value="1"/>
</dbReference>
<evidence type="ECO:0000313" key="9">
    <source>
        <dbReference type="EMBL" id="OAN54127.1"/>
    </source>
</evidence>